<feature type="active site" description="Charge relay system" evidence="5">
    <location>
        <position position="235"/>
    </location>
</feature>
<evidence type="ECO:0000256" key="3">
    <source>
        <dbReference type="ARBA" id="ARBA00022801"/>
    </source>
</evidence>
<dbReference type="Pfam" id="PF00082">
    <property type="entry name" value="Peptidase_S8"/>
    <property type="match status" value="1"/>
</dbReference>
<comment type="caution">
    <text evidence="9">The sequence shown here is derived from an EMBL/GenBank/DDBJ whole genome shotgun (WGS) entry which is preliminary data.</text>
</comment>
<dbReference type="InterPro" id="IPR050131">
    <property type="entry name" value="Peptidase_S8_subtilisin-like"/>
</dbReference>
<dbReference type="InterPro" id="IPR023827">
    <property type="entry name" value="Peptidase_S8_Asp-AS"/>
</dbReference>
<evidence type="ECO:0000313" key="10">
    <source>
        <dbReference type="Proteomes" id="UP001185331"/>
    </source>
</evidence>
<dbReference type="PANTHER" id="PTHR43806:SF11">
    <property type="entry name" value="CEREVISIN-RELATED"/>
    <property type="match status" value="1"/>
</dbReference>
<keyword evidence="7" id="KW-0732">Signal</keyword>
<evidence type="ECO:0000256" key="5">
    <source>
        <dbReference type="PROSITE-ProRule" id="PRU01240"/>
    </source>
</evidence>
<evidence type="ECO:0000313" key="9">
    <source>
        <dbReference type="EMBL" id="MDR6218366.1"/>
    </source>
</evidence>
<feature type="active site" description="Charge relay system" evidence="5">
    <location>
        <position position="192"/>
    </location>
</feature>
<comment type="similarity">
    <text evidence="1 5 6">Belongs to the peptidase S8 family.</text>
</comment>
<evidence type="ECO:0000256" key="6">
    <source>
        <dbReference type="RuleBase" id="RU003355"/>
    </source>
</evidence>
<dbReference type="PROSITE" id="PS00138">
    <property type="entry name" value="SUBTILASE_SER"/>
    <property type="match status" value="1"/>
</dbReference>
<feature type="chain" id="PRO_5042127754" evidence="7">
    <location>
        <begin position="31"/>
        <end position="453"/>
    </location>
</feature>
<dbReference type="AlphaFoldDB" id="A0AAE3XBR0"/>
<sequence>MPHHSWQPLRCTLLTTLTLTLAACSTQTSAPAPQPDAAPYMRTVDITAATTRQDLEAKYGQVLTYAPQAGFAVVSAPAPLSRQDLGTTDPNREPISEAVEPNTNAIRVSSGALWTDADVWHSGGALWTDGSGGFGWTNGNGGFGWTNGGALWTDGKYIPLPQNSFAWVQVGLPQAHALAPKFGQNVKIAVIDTGIDLNHTAFADRLVAPSDMYDFVDNDHTPQEIGTPMVGSFGHGTGVAGIALQAAPNAKIMPLRVIEPDGLGDMDNVVNAVIFAVDHGAQIINLSLGSDQGSRSLQRALEYAASRNVLVFEAAGNRNLEQLDRPAAFAAQQTYAGAAQLSVGSVNSQDGKSWFSNYATTLELSAPGEMIATLAPGERVAVWSGTSMSTPLAAGIAALALGEQGRLNAGSVASRLLSTATNIDAVPANSAFIGKVGRRINAANFVASYMPIP</sequence>
<dbReference type="GO" id="GO:0006508">
    <property type="term" value="P:proteolysis"/>
    <property type="evidence" value="ECO:0007669"/>
    <property type="project" value="UniProtKB-KW"/>
</dbReference>
<evidence type="ECO:0000256" key="1">
    <source>
        <dbReference type="ARBA" id="ARBA00011073"/>
    </source>
</evidence>
<dbReference type="InterPro" id="IPR000209">
    <property type="entry name" value="Peptidase_S8/S53_dom"/>
</dbReference>
<keyword evidence="3 5" id="KW-0378">Hydrolase</keyword>
<keyword evidence="4 5" id="KW-0720">Serine protease</keyword>
<dbReference type="PANTHER" id="PTHR43806">
    <property type="entry name" value="PEPTIDASE S8"/>
    <property type="match status" value="1"/>
</dbReference>
<dbReference type="InterPro" id="IPR036852">
    <property type="entry name" value="Peptidase_S8/S53_dom_sf"/>
</dbReference>
<keyword evidence="2 5" id="KW-0645">Protease</keyword>
<name>A0AAE3XBR0_9DEIO</name>
<dbReference type="GO" id="GO:0004252">
    <property type="term" value="F:serine-type endopeptidase activity"/>
    <property type="evidence" value="ECO:0007669"/>
    <property type="project" value="UniProtKB-UniRule"/>
</dbReference>
<organism evidence="9 10">
    <name type="scientific">Deinococcus soli</name>
    <name type="common">ex Cha et al. 2016</name>
    <dbReference type="NCBI Taxonomy" id="1309411"/>
    <lineage>
        <taxon>Bacteria</taxon>
        <taxon>Thermotogati</taxon>
        <taxon>Deinococcota</taxon>
        <taxon>Deinococci</taxon>
        <taxon>Deinococcales</taxon>
        <taxon>Deinococcaceae</taxon>
        <taxon>Deinococcus</taxon>
    </lineage>
</organism>
<dbReference type="InterPro" id="IPR023828">
    <property type="entry name" value="Peptidase_S8_Ser-AS"/>
</dbReference>
<proteinExistence type="inferred from homology"/>
<evidence type="ECO:0000259" key="8">
    <source>
        <dbReference type="Pfam" id="PF00082"/>
    </source>
</evidence>
<dbReference type="Gene3D" id="3.40.50.200">
    <property type="entry name" value="Peptidase S8/S53 domain"/>
    <property type="match status" value="1"/>
</dbReference>
<reference evidence="9" key="1">
    <citation type="submission" date="2023-07" db="EMBL/GenBank/DDBJ databases">
        <title>Sorghum-associated microbial communities from plants grown in Nebraska, USA.</title>
        <authorList>
            <person name="Schachtman D."/>
        </authorList>
    </citation>
    <scope>NUCLEOTIDE SEQUENCE</scope>
    <source>
        <strain evidence="9">BE330</strain>
    </source>
</reference>
<evidence type="ECO:0000256" key="2">
    <source>
        <dbReference type="ARBA" id="ARBA00022670"/>
    </source>
</evidence>
<feature type="signal peptide" evidence="7">
    <location>
        <begin position="1"/>
        <end position="30"/>
    </location>
</feature>
<dbReference type="EMBL" id="JAVDQK010000004">
    <property type="protein sequence ID" value="MDR6218366.1"/>
    <property type="molecule type" value="Genomic_DNA"/>
</dbReference>
<dbReference type="PROSITE" id="PS51892">
    <property type="entry name" value="SUBTILASE"/>
    <property type="match status" value="1"/>
</dbReference>
<evidence type="ECO:0000256" key="7">
    <source>
        <dbReference type="SAM" id="SignalP"/>
    </source>
</evidence>
<feature type="domain" description="Peptidase S8/S53" evidence="8">
    <location>
        <begin position="183"/>
        <end position="423"/>
    </location>
</feature>
<dbReference type="InterPro" id="IPR015500">
    <property type="entry name" value="Peptidase_S8_subtilisin-rel"/>
</dbReference>
<protein>
    <submittedName>
        <fullName evidence="9">Subtilisin family serine protease</fullName>
    </submittedName>
</protein>
<dbReference type="SUPFAM" id="SSF52743">
    <property type="entry name" value="Subtilisin-like"/>
    <property type="match status" value="1"/>
</dbReference>
<dbReference type="PROSITE" id="PS00136">
    <property type="entry name" value="SUBTILASE_ASP"/>
    <property type="match status" value="1"/>
</dbReference>
<evidence type="ECO:0000256" key="4">
    <source>
        <dbReference type="ARBA" id="ARBA00022825"/>
    </source>
</evidence>
<dbReference type="PRINTS" id="PR00723">
    <property type="entry name" value="SUBTILISIN"/>
</dbReference>
<dbReference type="RefSeq" id="WP_309854788.1">
    <property type="nucleotide sequence ID" value="NZ_JAVDQJ010000005.1"/>
</dbReference>
<feature type="active site" description="Charge relay system" evidence="5">
    <location>
        <position position="387"/>
    </location>
</feature>
<accession>A0AAE3XBR0</accession>
<dbReference type="Proteomes" id="UP001185331">
    <property type="component" value="Unassembled WGS sequence"/>
</dbReference>
<gene>
    <name evidence="9" type="ORF">J2Y00_001929</name>
</gene>